<comment type="caution">
    <text evidence="6">The sequence shown here is derived from an EMBL/GenBank/DDBJ whole genome shotgun (WGS) entry which is preliminary data.</text>
</comment>
<evidence type="ECO:0000256" key="4">
    <source>
        <dbReference type="SAM" id="SignalP"/>
    </source>
</evidence>
<dbReference type="PROSITE" id="PS00139">
    <property type="entry name" value="THIOL_PROTEASE_CYS"/>
    <property type="match status" value="1"/>
</dbReference>
<gene>
    <name evidence="6" type="ORF">PCOR1329_LOCUS64778</name>
</gene>
<name>A0ABN9W7P3_9DINO</name>
<dbReference type="EMBL" id="CAUYUJ010018279">
    <property type="protein sequence ID" value="CAK0882188.1"/>
    <property type="molecule type" value="Genomic_DNA"/>
</dbReference>
<dbReference type="PANTHER" id="PTHR12411">
    <property type="entry name" value="CYSTEINE PROTEASE FAMILY C1-RELATED"/>
    <property type="match status" value="1"/>
</dbReference>
<feature type="signal peptide" evidence="4">
    <location>
        <begin position="1"/>
        <end position="19"/>
    </location>
</feature>
<sequence length="422" mass="46590">MRGAGILLAAAALQAPGVALHVDVVDRRSLARHLEAVRSFSFDHFVEKFNRSYVAGTEEWAHRLAIFTKEKEAVVSFLSGPRQSWLMGITMFADYTASERWSMLGRRGSPKNRTASGASANWREWTYPQEHNALHTNSPWKLGNIVRSQGGCGSCWAMAATHVLEARMEANASIMKSLREVLVSGGKTNADSRLSSAAVTYCTKNPRNCGGQGGCAGATTELAFDMVKERGIPLEAHWNDAPSNLNHAPSSRDSKPGYYETSCKESAMRRTLVGITNYEVLPQNKLHPLLQALYESGGPIGASVDATTWFGYHGGIMSDRGVGIKGRFVINHAVALTGYKMPTGTERGYWRIKNSWGPRWGEDGFIRMELKKNEEEHCGWDRNTHVGLACDGDPNEAWICGTFGILYDSVYPTGIHLREYPR</sequence>
<keyword evidence="2" id="KW-0865">Zymogen</keyword>
<comment type="similarity">
    <text evidence="1">Belongs to the peptidase C1 family.</text>
</comment>
<evidence type="ECO:0000256" key="3">
    <source>
        <dbReference type="ARBA" id="ARBA00023157"/>
    </source>
</evidence>
<proteinExistence type="inferred from homology"/>
<dbReference type="Pfam" id="PF00112">
    <property type="entry name" value="Peptidase_C1"/>
    <property type="match status" value="1"/>
</dbReference>
<feature type="domain" description="Peptidase C1A papain C-terminal" evidence="5">
    <location>
        <begin position="134"/>
        <end position="388"/>
    </location>
</feature>
<dbReference type="SUPFAM" id="SSF54001">
    <property type="entry name" value="Cysteine proteinases"/>
    <property type="match status" value="1"/>
</dbReference>
<keyword evidence="7" id="KW-1185">Reference proteome</keyword>
<protein>
    <recommendedName>
        <fullName evidence="5">Peptidase C1A papain C-terminal domain-containing protein</fullName>
    </recommendedName>
</protein>
<dbReference type="PRINTS" id="PR00705">
    <property type="entry name" value="PAPAIN"/>
</dbReference>
<feature type="chain" id="PRO_5045823988" description="Peptidase C1A papain C-terminal domain-containing protein" evidence="4">
    <location>
        <begin position="20"/>
        <end position="422"/>
    </location>
</feature>
<dbReference type="InterPro" id="IPR038765">
    <property type="entry name" value="Papain-like_cys_pep_sf"/>
</dbReference>
<organism evidence="6 7">
    <name type="scientific">Prorocentrum cordatum</name>
    <dbReference type="NCBI Taxonomy" id="2364126"/>
    <lineage>
        <taxon>Eukaryota</taxon>
        <taxon>Sar</taxon>
        <taxon>Alveolata</taxon>
        <taxon>Dinophyceae</taxon>
        <taxon>Prorocentrales</taxon>
        <taxon>Prorocentraceae</taxon>
        <taxon>Prorocentrum</taxon>
    </lineage>
</organism>
<dbReference type="Proteomes" id="UP001189429">
    <property type="component" value="Unassembled WGS sequence"/>
</dbReference>
<reference evidence="6" key="1">
    <citation type="submission" date="2023-10" db="EMBL/GenBank/DDBJ databases">
        <authorList>
            <person name="Chen Y."/>
            <person name="Shah S."/>
            <person name="Dougan E. K."/>
            <person name="Thang M."/>
            <person name="Chan C."/>
        </authorList>
    </citation>
    <scope>NUCLEOTIDE SEQUENCE [LARGE SCALE GENOMIC DNA]</scope>
</reference>
<dbReference type="InterPro" id="IPR000668">
    <property type="entry name" value="Peptidase_C1A_C"/>
</dbReference>
<dbReference type="SMART" id="SM00645">
    <property type="entry name" value="Pept_C1"/>
    <property type="match status" value="1"/>
</dbReference>
<dbReference type="InterPro" id="IPR000169">
    <property type="entry name" value="Pept_cys_AS"/>
</dbReference>
<dbReference type="InterPro" id="IPR013128">
    <property type="entry name" value="Peptidase_C1A"/>
</dbReference>
<evidence type="ECO:0000256" key="1">
    <source>
        <dbReference type="ARBA" id="ARBA00008455"/>
    </source>
</evidence>
<keyword evidence="4" id="KW-0732">Signal</keyword>
<evidence type="ECO:0000313" key="7">
    <source>
        <dbReference type="Proteomes" id="UP001189429"/>
    </source>
</evidence>
<accession>A0ABN9W7P3</accession>
<evidence type="ECO:0000256" key="2">
    <source>
        <dbReference type="ARBA" id="ARBA00023145"/>
    </source>
</evidence>
<evidence type="ECO:0000313" key="6">
    <source>
        <dbReference type="EMBL" id="CAK0882188.1"/>
    </source>
</evidence>
<keyword evidence="3" id="KW-1015">Disulfide bond</keyword>
<dbReference type="Pfam" id="PF08246">
    <property type="entry name" value="Inhibitor_I29"/>
    <property type="match status" value="1"/>
</dbReference>
<dbReference type="InterPro" id="IPR013201">
    <property type="entry name" value="Prot_inhib_I29"/>
</dbReference>
<dbReference type="Gene3D" id="3.90.70.10">
    <property type="entry name" value="Cysteine proteinases"/>
    <property type="match status" value="1"/>
</dbReference>
<evidence type="ECO:0000259" key="5">
    <source>
        <dbReference type="SMART" id="SM00645"/>
    </source>
</evidence>